<dbReference type="Pfam" id="PF13385">
    <property type="entry name" value="Laminin_G_3"/>
    <property type="match status" value="1"/>
</dbReference>
<accession>A0A7W7K9G1</accession>
<evidence type="ECO:0008006" key="4">
    <source>
        <dbReference type="Google" id="ProtNLM"/>
    </source>
</evidence>
<reference evidence="2 3" key="1">
    <citation type="submission" date="2020-08" db="EMBL/GenBank/DDBJ databases">
        <title>Functional genomics of gut bacteria from endangered species of beetles.</title>
        <authorList>
            <person name="Carlos-Shanley C."/>
        </authorList>
    </citation>
    <scope>NUCLEOTIDE SEQUENCE [LARGE SCALE GENOMIC DNA]</scope>
    <source>
        <strain evidence="2 3">S00245</strain>
    </source>
</reference>
<proteinExistence type="predicted"/>
<protein>
    <recommendedName>
        <fullName evidence="4">LamG domain-containing protein</fullName>
    </recommendedName>
</protein>
<keyword evidence="3" id="KW-1185">Reference proteome</keyword>
<feature type="signal peptide" evidence="1">
    <location>
        <begin position="1"/>
        <end position="29"/>
    </location>
</feature>
<dbReference type="AlphaFoldDB" id="A0A7W7K9G1"/>
<dbReference type="Gene3D" id="2.60.120.200">
    <property type="match status" value="1"/>
</dbReference>
<dbReference type="SUPFAM" id="SSF49899">
    <property type="entry name" value="Concanavalin A-like lectins/glucanases"/>
    <property type="match status" value="1"/>
</dbReference>
<comment type="caution">
    <text evidence="2">The sequence shown here is derived from an EMBL/GenBank/DDBJ whole genome shotgun (WGS) entry which is preliminary data.</text>
</comment>
<dbReference type="EMBL" id="JACHLR010000007">
    <property type="protein sequence ID" value="MBB4858687.1"/>
    <property type="molecule type" value="Genomic_DNA"/>
</dbReference>
<evidence type="ECO:0000256" key="1">
    <source>
        <dbReference type="SAM" id="SignalP"/>
    </source>
</evidence>
<keyword evidence="1" id="KW-0732">Signal</keyword>
<dbReference type="InterPro" id="IPR013320">
    <property type="entry name" value="ConA-like_dom_sf"/>
</dbReference>
<dbReference type="RefSeq" id="WP_184244572.1">
    <property type="nucleotide sequence ID" value="NZ_JACHLR010000007.1"/>
</dbReference>
<name>A0A7W7K9G1_9SPHN</name>
<organism evidence="2 3">
    <name type="scientific">Novosphingobium chloroacetimidivorans</name>
    <dbReference type="NCBI Taxonomy" id="1428314"/>
    <lineage>
        <taxon>Bacteria</taxon>
        <taxon>Pseudomonadati</taxon>
        <taxon>Pseudomonadota</taxon>
        <taxon>Alphaproteobacteria</taxon>
        <taxon>Sphingomonadales</taxon>
        <taxon>Sphingomonadaceae</taxon>
        <taxon>Novosphingobium</taxon>
    </lineage>
</organism>
<evidence type="ECO:0000313" key="3">
    <source>
        <dbReference type="Proteomes" id="UP000555448"/>
    </source>
</evidence>
<dbReference type="Proteomes" id="UP000555448">
    <property type="component" value="Unassembled WGS sequence"/>
</dbReference>
<sequence length="247" mass="27021">MKRSAAWLISRGMLPLALLVLPAASPRQAESWTLDNLDRIGGRPVTVESTPQVICWTGGKAIAFDGVDDRLVVKGRPLVGVTRFTIEALIRPEGGVTEQRFLHLAETNPQTGADVTHTETTHDTNNRIMFELRSSPAGFFIDGYLKSRAGDVALAVPAKIHPNGAWYVLSQTYDGAVYRTYVDGVLQGEVTTPFLPQGPGNVGIGSRLNKESYFKGAIARLRFSERALSPREFMKAPRKATDKACPR</sequence>
<gene>
    <name evidence="2" type="ORF">HNO88_002013</name>
</gene>
<feature type="chain" id="PRO_5030609166" description="LamG domain-containing protein" evidence="1">
    <location>
        <begin position="30"/>
        <end position="247"/>
    </location>
</feature>
<evidence type="ECO:0000313" key="2">
    <source>
        <dbReference type="EMBL" id="MBB4858687.1"/>
    </source>
</evidence>